<comment type="cofactor">
    <cofactor evidence="1">
        <name>Mg(2+)</name>
        <dbReference type="ChEBI" id="CHEBI:18420"/>
    </cofactor>
</comment>
<dbReference type="EMBL" id="FNWJ01000002">
    <property type="protein sequence ID" value="SEH14173.1"/>
    <property type="molecule type" value="Genomic_DNA"/>
</dbReference>
<dbReference type="Gene3D" id="3.90.79.10">
    <property type="entry name" value="Nucleoside Triphosphate Pyrophosphohydrolase"/>
    <property type="match status" value="1"/>
</dbReference>
<dbReference type="GO" id="GO:0019693">
    <property type="term" value="P:ribose phosphate metabolic process"/>
    <property type="evidence" value="ECO:0007669"/>
    <property type="project" value="TreeGrafter"/>
</dbReference>
<keyword evidence="2" id="KW-0378">Hydrolase</keyword>
<dbReference type="PANTHER" id="PTHR11839">
    <property type="entry name" value="UDP/ADP-SUGAR PYROPHOSPHATASE"/>
    <property type="match status" value="1"/>
</dbReference>
<dbReference type="InterPro" id="IPR000086">
    <property type="entry name" value="NUDIX_hydrolase_dom"/>
</dbReference>
<evidence type="ECO:0000256" key="2">
    <source>
        <dbReference type="ARBA" id="ARBA00022801"/>
    </source>
</evidence>
<proteinExistence type="predicted"/>
<dbReference type="GO" id="GO:0016787">
    <property type="term" value="F:hydrolase activity"/>
    <property type="evidence" value="ECO:0007669"/>
    <property type="project" value="UniProtKB-KW"/>
</dbReference>
<name>A0A1H6FVY5_THEAL</name>
<dbReference type="Pfam" id="PF00293">
    <property type="entry name" value="NUDIX"/>
    <property type="match status" value="1"/>
</dbReference>
<gene>
    <name evidence="4" type="ORF">SAMN02745716_1545</name>
</gene>
<dbReference type="GO" id="GO:0005829">
    <property type="term" value="C:cytosol"/>
    <property type="evidence" value="ECO:0007669"/>
    <property type="project" value="TreeGrafter"/>
</dbReference>
<dbReference type="STRING" id="29539.SAMN02745716_1545"/>
<dbReference type="InterPro" id="IPR015797">
    <property type="entry name" value="NUDIX_hydrolase-like_dom_sf"/>
</dbReference>
<protein>
    <submittedName>
        <fullName evidence="4">ADP-ribose pyrophosphatase</fullName>
    </submittedName>
</protein>
<dbReference type="RefSeq" id="WP_093118901.1">
    <property type="nucleotide sequence ID" value="NZ_FNWJ01000002.1"/>
</dbReference>
<evidence type="ECO:0000256" key="1">
    <source>
        <dbReference type="ARBA" id="ARBA00001946"/>
    </source>
</evidence>
<accession>A0A1H6FVY5</accession>
<dbReference type="SUPFAM" id="SSF55811">
    <property type="entry name" value="Nudix"/>
    <property type="match status" value="1"/>
</dbReference>
<dbReference type="Proteomes" id="UP000222056">
    <property type="component" value="Unassembled WGS sequence"/>
</dbReference>
<dbReference type="AlphaFoldDB" id="A0A1H6FVY5"/>
<reference evidence="5" key="1">
    <citation type="submission" date="2016-10" db="EMBL/GenBank/DDBJ databases">
        <authorList>
            <person name="Varghese N."/>
            <person name="Submissions S."/>
        </authorList>
    </citation>
    <scope>NUCLEOTIDE SEQUENCE [LARGE SCALE GENOMIC DNA]</scope>
    <source>
        <strain evidence="5">ATCC 35263</strain>
    </source>
</reference>
<evidence type="ECO:0000259" key="3">
    <source>
        <dbReference type="PROSITE" id="PS51462"/>
    </source>
</evidence>
<evidence type="ECO:0000313" key="5">
    <source>
        <dbReference type="Proteomes" id="UP000222056"/>
    </source>
</evidence>
<keyword evidence="5" id="KW-1185">Reference proteome</keyword>
<evidence type="ECO:0000313" key="4">
    <source>
        <dbReference type="EMBL" id="SEH14173.1"/>
    </source>
</evidence>
<dbReference type="CDD" id="cd03424">
    <property type="entry name" value="NUDIX_ADPRase_Nudt5_UGPPase_Nudt14"/>
    <property type="match status" value="1"/>
</dbReference>
<dbReference type="OrthoDB" id="9806150at2"/>
<dbReference type="PROSITE" id="PS51462">
    <property type="entry name" value="NUDIX"/>
    <property type="match status" value="1"/>
</dbReference>
<dbReference type="PANTHER" id="PTHR11839:SF18">
    <property type="entry name" value="NUDIX HYDROLASE DOMAIN-CONTAINING PROTEIN"/>
    <property type="match status" value="1"/>
</dbReference>
<dbReference type="GO" id="GO:0006753">
    <property type="term" value="P:nucleoside phosphate metabolic process"/>
    <property type="evidence" value="ECO:0007669"/>
    <property type="project" value="TreeGrafter"/>
</dbReference>
<organism evidence="4 5">
    <name type="scientific">Thermoleophilum album</name>
    <dbReference type="NCBI Taxonomy" id="29539"/>
    <lineage>
        <taxon>Bacteria</taxon>
        <taxon>Bacillati</taxon>
        <taxon>Actinomycetota</taxon>
        <taxon>Thermoleophilia</taxon>
        <taxon>Thermoleophilales</taxon>
        <taxon>Thermoleophilaceae</taxon>
        <taxon>Thermoleophilum</taxon>
    </lineage>
</organism>
<sequence length="180" mass="20485">MAFERVSSEVVWRGRIATVRVDRFRHDDSPEIATREIVEHPGAVAVLAHDHEFLYMVRQPREAVGEEALLELPAGKLDGADRDPLATARRELAEEVGKGAARWRWLMKFYTSPGFADEQVHLFLATDLHDESAESADDERIEVVRWPLERLDDAIAECADAKSLVGLLWLRREQLTGRFP</sequence>
<feature type="domain" description="Nudix hydrolase" evidence="3">
    <location>
        <begin position="38"/>
        <end position="171"/>
    </location>
</feature>